<evidence type="ECO:0000259" key="5">
    <source>
        <dbReference type="Pfam" id="PF02278"/>
    </source>
</evidence>
<dbReference type="InterPro" id="IPR008929">
    <property type="entry name" value="Chondroitin_lyas"/>
</dbReference>
<evidence type="ECO:0000256" key="4">
    <source>
        <dbReference type="SAM" id="SignalP"/>
    </source>
</evidence>
<dbReference type="GO" id="GO:0016837">
    <property type="term" value="F:carbon-oxygen lyase activity, acting on polysaccharides"/>
    <property type="evidence" value="ECO:0007669"/>
    <property type="project" value="UniProtKB-ARBA"/>
</dbReference>
<dbReference type="GO" id="GO:0030246">
    <property type="term" value="F:carbohydrate binding"/>
    <property type="evidence" value="ECO:0007669"/>
    <property type="project" value="InterPro"/>
</dbReference>
<feature type="signal peptide" evidence="4">
    <location>
        <begin position="1"/>
        <end position="25"/>
    </location>
</feature>
<evidence type="ECO:0000259" key="6">
    <source>
        <dbReference type="Pfam" id="PF02884"/>
    </source>
</evidence>
<comment type="similarity">
    <text evidence="1">Belongs to the polysaccharide lyase 8 family.</text>
</comment>
<dbReference type="Gene3D" id="2.60.220.10">
    <property type="entry name" value="Polysaccharide lyase family 8-like, C-terminal"/>
    <property type="match status" value="1"/>
</dbReference>
<dbReference type="SUPFAM" id="SSF49863">
    <property type="entry name" value="Hyaluronate lyase-like, C-terminal domain"/>
    <property type="match status" value="1"/>
</dbReference>
<keyword evidence="3" id="KW-0456">Lyase</keyword>
<dbReference type="InterPro" id="IPR004103">
    <property type="entry name" value="Lyase_8_C"/>
</dbReference>
<dbReference type="SUPFAM" id="SSF48230">
    <property type="entry name" value="Chondroitin AC/alginate lyase"/>
    <property type="match status" value="1"/>
</dbReference>
<feature type="domain" description="Polysaccharide lyase family 8 central" evidence="5">
    <location>
        <begin position="409"/>
        <end position="667"/>
    </location>
</feature>
<dbReference type="PANTHER" id="PTHR38481">
    <property type="entry name" value="HYALURONATE LYASE"/>
    <property type="match status" value="1"/>
</dbReference>
<dbReference type="OrthoDB" id="5980780at2759"/>
<dbReference type="AlphaFoldDB" id="A0A2C5Y0U7"/>
<evidence type="ECO:0000259" key="7">
    <source>
        <dbReference type="Pfam" id="PF08124"/>
    </source>
</evidence>
<feature type="domain" description="Polysaccharide lyase 8 N-terminal alpha-helical" evidence="7">
    <location>
        <begin position="35"/>
        <end position="366"/>
    </location>
</feature>
<accession>A0A2C5Y0U7</accession>
<dbReference type="Pfam" id="PF08124">
    <property type="entry name" value="Lyase_8_N"/>
    <property type="match status" value="1"/>
</dbReference>
<dbReference type="InterPro" id="IPR003159">
    <property type="entry name" value="Lyase_8_central_dom"/>
</dbReference>
<dbReference type="InterPro" id="IPR012970">
    <property type="entry name" value="Lyase_8_alpha_N"/>
</dbReference>
<dbReference type="CDD" id="cd01083">
    <property type="entry name" value="GAG_Lyase"/>
    <property type="match status" value="1"/>
</dbReference>
<name>A0A2C5Y0U7_9HYPO</name>
<evidence type="ECO:0000313" key="9">
    <source>
        <dbReference type="Proteomes" id="UP000226192"/>
    </source>
</evidence>
<sequence>MVLLLLLRKAAVSAALLLARTAVAADEFDMLRLRWRDLVLGSQVPVHSEPFTWRLAMLGTHAASLRDTFAPGIGRLWVDLPFAECDNNVDTVYSSAVTSSFDRLLIMAHAWAQQGTGLTGDAALLALILEGVDELQSQVYNAWQTMHGNWWDWQIGIPRALMDLCAILYDQLGAIRIHGLVAANNHFVPDSAVAFYSKVSTGANRVDLCRSIVFSGVMGKASARLVIARDALSPVFLLVTSGDGFYADGSFIQHTWVPYIGTYGGHLMNGLAKLFALFAGSSWAVAEANRQLFFDTVEKSYVPVIYNGLVMDGFSGRAISRGVSATKISGILENDHVRGHCIMASMQLLAESASDAESARWKAIIKGWIIRDRFAPVLSDPSLGIAELARLKRLANTSSIVASDELVGHRIFTNMDRVIHRRPGWAASVSMSSERISFYETGNGENKRGWHTGSGMLYWWGSTHGLGQYSDCFWATVNPYRLPGTTVSRKRLADGAGAGWGASKPNARWVGGSTDGKYGAIGQDIRGLQSTLTGRKSWFFLDSMIICLGAGISSTDGWSVETTYENRNLGAAGTHVLTVDGIVQPSRLGTTQTLVGAKWAQIEHFGGYLFLDDRPVLVRREVRRGSWLDVNDGGTSDIVTRRYLTLYRYHGVNPSDGGYAYAVLPGATPRQTQAAVGSVTIVENEPQRQAVKVGDFFAANFFAAGSTGGLEVSAPCSVLIQGSDIYVASPDWEVAMVHVSWQGVTWPVNTQAGVTVKLPTSWRLLPAHEPSMKKPPSAPKTEWRCGHMVAGRLHKLLKYVVGEAPLDAASYCTKAPCSDAIVDALPPLLVETIQASWNLSPDCLLNEIAKSFEFRPAGYLLASLKWYRQAAATRQHICWQSPIPFDRSDFADIFGALSAMITRPDTINLKVPLRFIWLPPGVLDAGKAYCIDGADRAYVAVREYMPNFYTESNGKREYIDMQRMRDEIDEWAGMIGRASFHLVRTRYKCPEPAGCWNRDLERGIPYIPNNYTDSWDKVGYLFDNRERFCVSFSKVDDRPSEYWIVS</sequence>
<dbReference type="InterPro" id="IPR014718">
    <property type="entry name" value="GH-type_carb-bd"/>
</dbReference>
<evidence type="ECO:0000256" key="3">
    <source>
        <dbReference type="ARBA" id="ARBA00023239"/>
    </source>
</evidence>
<evidence type="ECO:0000256" key="1">
    <source>
        <dbReference type="ARBA" id="ARBA00006699"/>
    </source>
</evidence>
<keyword evidence="9" id="KW-1185">Reference proteome</keyword>
<dbReference type="Gene3D" id="2.70.98.10">
    <property type="match status" value="1"/>
</dbReference>
<dbReference type="Pfam" id="PF02884">
    <property type="entry name" value="Lyase_8_C"/>
    <property type="match status" value="1"/>
</dbReference>
<dbReference type="Proteomes" id="UP000226192">
    <property type="component" value="Unassembled WGS sequence"/>
</dbReference>
<evidence type="ECO:0000256" key="2">
    <source>
        <dbReference type="ARBA" id="ARBA00022729"/>
    </source>
</evidence>
<feature type="domain" description="Polysaccharide lyase family 8 C-terminal" evidence="6">
    <location>
        <begin position="680"/>
        <end position="725"/>
    </location>
</feature>
<gene>
    <name evidence="8" type="ORF">CDD81_1591</name>
</gene>
<dbReference type="PANTHER" id="PTHR38481:SF1">
    <property type="entry name" value="HYALURONATE LYASE"/>
    <property type="match status" value="1"/>
</dbReference>
<dbReference type="InterPro" id="IPR011071">
    <property type="entry name" value="Lyase_8-like_C"/>
</dbReference>
<dbReference type="Pfam" id="PF02278">
    <property type="entry name" value="Lyase_8"/>
    <property type="match status" value="1"/>
</dbReference>
<comment type="caution">
    <text evidence="8">The sequence shown here is derived from an EMBL/GenBank/DDBJ whole genome shotgun (WGS) entry which is preliminary data.</text>
</comment>
<dbReference type="GO" id="GO:0005576">
    <property type="term" value="C:extracellular region"/>
    <property type="evidence" value="ECO:0007669"/>
    <property type="project" value="InterPro"/>
</dbReference>
<dbReference type="Gene3D" id="1.50.10.100">
    <property type="entry name" value="Chondroitin AC/alginate lyase"/>
    <property type="match status" value="1"/>
</dbReference>
<proteinExistence type="inferred from homology"/>
<dbReference type="InterPro" id="IPR038970">
    <property type="entry name" value="Lyase_8"/>
</dbReference>
<reference evidence="8 9" key="1">
    <citation type="submission" date="2017-06" db="EMBL/GenBank/DDBJ databases">
        <title>Ant-infecting Ophiocordyceps genomes reveal a high diversity of potential behavioral manipulation genes and a possible major role for enterotoxins.</title>
        <authorList>
            <person name="De Bekker C."/>
            <person name="Evans H.C."/>
            <person name="Brachmann A."/>
            <person name="Hughes D.P."/>
        </authorList>
    </citation>
    <scope>NUCLEOTIDE SEQUENCE [LARGE SCALE GENOMIC DNA]</scope>
    <source>
        <strain evidence="8 9">Map64</strain>
    </source>
</reference>
<dbReference type="EMBL" id="NJET01000143">
    <property type="protein sequence ID" value="PHH60501.1"/>
    <property type="molecule type" value="Genomic_DNA"/>
</dbReference>
<dbReference type="InterPro" id="IPR011013">
    <property type="entry name" value="Gal_mutarotase_sf_dom"/>
</dbReference>
<feature type="chain" id="PRO_5012903165" evidence="4">
    <location>
        <begin position="26"/>
        <end position="1046"/>
    </location>
</feature>
<organism evidence="8 9">
    <name type="scientific">Ophiocordyceps australis</name>
    <dbReference type="NCBI Taxonomy" id="1399860"/>
    <lineage>
        <taxon>Eukaryota</taxon>
        <taxon>Fungi</taxon>
        <taxon>Dikarya</taxon>
        <taxon>Ascomycota</taxon>
        <taxon>Pezizomycotina</taxon>
        <taxon>Sordariomycetes</taxon>
        <taxon>Hypocreomycetidae</taxon>
        <taxon>Hypocreales</taxon>
        <taxon>Ophiocordycipitaceae</taxon>
        <taxon>Ophiocordyceps</taxon>
    </lineage>
</organism>
<keyword evidence="2 4" id="KW-0732">Signal</keyword>
<dbReference type="SUPFAM" id="SSF74650">
    <property type="entry name" value="Galactose mutarotase-like"/>
    <property type="match status" value="1"/>
</dbReference>
<dbReference type="GO" id="GO:0005975">
    <property type="term" value="P:carbohydrate metabolic process"/>
    <property type="evidence" value="ECO:0007669"/>
    <property type="project" value="InterPro"/>
</dbReference>
<protein>
    <submittedName>
        <fullName evidence="8">Uncharacterized protein</fullName>
    </submittedName>
</protein>
<evidence type="ECO:0000313" key="8">
    <source>
        <dbReference type="EMBL" id="PHH60501.1"/>
    </source>
</evidence>